<evidence type="ECO:0000256" key="2">
    <source>
        <dbReference type="SAM" id="Phobius"/>
    </source>
</evidence>
<sequence>MQPINHYVELQPYNSLSQNLADQTQYSATHQDDIDDTPTQTPVTKQTTSFGSINTEEVSLRRKSVTSSYFNKSDDNFHHIPPGTGVEAKDVADTDNTFSVLNTEGFFHDEYTPIVRLNTRASFRKKLGQHCKSNILEISVHIIMGIGALLVLVFAILSASIDSTYPGKTIKYTTGGPVSQIQHIEHILFYPNGSTDSLGDISRKYLSPLNTRLFEIAKIGPTIIPILFAGIFSSTTRLFARWKAEKGSRLETLEMLVGCRSLFSTVVTMFSLGTIGALQIIILCLWVVSPLAGQASLRVLGLVNVTDATVLAPWYAVNYTDVNWTTKENFELGIKYISALYHAPKSVDGAHVHDDKKRSLIPLIPTNETFDIGLASQAPNGFASLVGQEIFGPAVNATNSVGVVPQPLFYMQDMGNLWNTTEPISVVFDVGQYEFICPSLSGSDLNGSWTSMLGPDSTYANRSALVERANSGSGFFLETLGTFLLS</sequence>
<keyword evidence="4" id="KW-1185">Reference proteome</keyword>
<comment type="caution">
    <text evidence="3">The sequence shown here is derived from an EMBL/GenBank/DDBJ whole genome shotgun (WGS) entry which is preliminary data.</text>
</comment>
<dbReference type="Proteomes" id="UP000696280">
    <property type="component" value="Unassembled WGS sequence"/>
</dbReference>
<feature type="region of interest" description="Disordered" evidence="1">
    <location>
        <begin position="23"/>
        <end position="49"/>
    </location>
</feature>
<feature type="transmembrane region" description="Helical" evidence="2">
    <location>
        <begin position="261"/>
        <end position="288"/>
    </location>
</feature>
<accession>A0A9N9KMI3</accession>
<keyword evidence="2" id="KW-0472">Membrane</keyword>
<evidence type="ECO:0000313" key="3">
    <source>
        <dbReference type="EMBL" id="CAG8950515.1"/>
    </source>
</evidence>
<dbReference type="OrthoDB" id="3692311at2759"/>
<dbReference type="EMBL" id="CAJVRL010000037">
    <property type="protein sequence ID" value="CAG8950515.1"/>
    <property type="molecule type" value="Genomic_DNA"/>
</dbReference>
<feature type="compositionally biased region" description="Low complexity" evidence="1">
    <location>
        <begin position="37"/>
        <end position="48"/>
    </location>
</feature>
<gene>
    <name evidence="3" type="ORF">HYFRA_00007012</name>
</gene>
<feature type="transmembrane region" description="Helical" evidence="2">
    <location>
        <begin position="219"/>
        <end position="240"/>
    </location>
</feature>
<keyword evidence="2" id="KW-0812">Transmembrane</keyword>
<reference evidence="3" key="1">
    <citation type="submission" date="2021-07" db="EMBL/GenBank/DDBJ databases">
        <authorList>
            <person name="Durling M."/>
        </authorList>
    </citation>
    <scope>NUCLEOTIDE SEQUENCE</scope>
</reference>
<organism evidence="3 4">
    <name type="scientific">Hymenoscyphus fraxineus</name>
    <dbReference type="NCBI Taxonomy" id="746836"/>
    <lineage>
        <taxon>Eukaryota</taxon>
        <taxon>Fungi</taxon>
        <taxon>Dikarya</taxon>
        <taxon>Ascomycota</taxon>
        <taxon>Pezizomycotina</taxon>
        <taxon>Leotiomycetes</taxon>
        <taxon>Helotiales</taxon>
        <taxon>Helotiaceae</taxon>
        <taxon>Hymenoscyphus</taxon>
    </lineage>
</organism>
<protein>
    <submittedName>
        <fullName evidence="3">Uncharacterized protein</fullName>
    </submittedName>
</protein>
<evidence type="ECO:0000256" key="1">
    <source>
        <dbReference type="SAM" id="MobiDB-lite"/>
    </source>
</evidence>
<feature type="transmembrane region" description="Helical" evidence="2">
    <location>
        <begin position="134"/>
        <end position="157"/>
    </location>
</feature>
<name>A0A9N9KMI3_9HELO</name>
<keyword evidence="2" id="KW-1133">Transmembrane helix</keyword>
<proteinExistence type="predicted"/>
<dbReference type="AlphaFoldDB" id="A0A9N9KMI3"/>
<evidence type="ECO:0000313" key="4">
    <source>
        <dbReference type="Proteomes" id="UP000696280"/>
    </source>
</evidence>